<organism evidence="1 2">
    <name type="scientific">Streptomyces phaeofaciens</name>
    <dbReference type="NCBI Taxonomy" id="68254"/>
    <lineage>
        <taxon>Bacteria</taxon>
        <taxon>Bacillati</taxon>
        <taxon>Actinomycetota</taxon>
        <taxon>Actinomycetes</taxon>
        <taxon>Kitasatosporales</taxon>
        <taxon>Streptomycetaceae</taxon>
        <taxon>Streptomyces</taxon>
    </lineage>
</organism>
<protein>
    <submittedName>
        <fullName evidence="1">Uncharacterized protein</fullName>
    </submittedName>
</protein>
<gene>
    <name evidence="1" type="ORF">GCM10010226_81580</name>
</gene>
<comment type="caution">
    <text evidence="1">The sequence shown here is derived from an EMBL/GenBank/DDBJ whole genome shotgun (WGS) entry which is preliminary data.</text>
</comment>
<accession>A0A918HR97</accession>
<proteinExistence type="predicted"/>
<reference evidence="1" key="1">
    <citation type="journal article" date="2014" name="Int. J. Syst. Evol. Microbiol.">
        <title>Complete genome sequence of Corynebacterium casei LMG S-19264T (=DSM 44701T), isolated from a smear-ripened cheese.</title>
        <authorList>
            <consortium name="US DOE Joint Genome Institute (JGI-PGF)"/>
            <person name="Walter F."/>
            <person name="Albersmeier A."/>
            <person name="Kalinowski J."/>
            <person name="Ruckert C."/>
        </authorList>
    </citation>
    <scope>NUCLEOTIDE SEQUENCE</scope>
    <source>
        <strain evidence="1">JCM 4125</strain>
    </source>
</reference>
<dbReference type="EMBL" id="BMSA01000039">
    <property type="protein sequence ID" value="GGT91266.1"/>
    <property type="molecule type" value="Genomic_DNA"/>
</dbReference>
<name>A0A918HR97_9ACTN</name>
<reference evidence="1" key="2">
    <citation type="submission" date="2020-09" db="EMBL/GenBank/DDBJ databases">
        <authorList>
            <person name="Sun Q."/>
            <person name="Ohkuma M."/>
        </authorList>
    </citation>
    <scope>NUCLEOTIDE SEQUENCE</scope>
    <source>
        <strain evidence="1">JCM 4125</strain>
    </source>
</reference>
<dbReference type="AlphaFoldDB" id="A0A918HR97"/>
<keyword evidence="2" id="KW-1185">Reference proteome</keyword>
<evidence type="ECO:0000313" key="2">
    <source>
        <dbReference type="Proteomes" id="UP000646776"/>
    </source>
</evidence>
<dbReference type="Proteomes" id="UP000646776">
    <property type="component" value="Unassembled WGS sequence"/>
</dbReference>
<sequence length="72" mass="7863">MKLSEWARQQGVSYQTAWRWVKAGKMPVPVRQAPSGTWLVAEPAPSVPATSCRRPTNRSARAVAVATGEDVQ</sequence>
<evidence type="ECO:0000313" key="1">
    <source>
        <dbReference type="EMBL" id="GGT91266.1"/>
    </source>
</evidence>